<reference evidence="3" key="1">
    <citation type="submission" date="2023-10" db="EMBL/GenBank/DDBJ databases">
        <authorList>
            <person name="Chen Y."/>
            <person name="Shah S."/>
            <person name="Dougan E. K."/>
            <person name="Thang M."/>
            <person name="Chan C."/>
        </authorList>
    </citation>
    <scope>NUCLEOTIDE SEQUENCE [LARGE SCALE GENOMIC DNA]</scope>
</reference>
<feature type="region of interest" description="Disordered" evidence="1">
    <location>
        <begin position="195"/>
        <end position="262"/>
    </location>
</feature>
<organism evidence="3 4">
    <name type="scientific">Prorocentrum cordatum</name>
    <dbReference type="NCBI Taxonomy" id="2364126"/>
    <lineage>
        <taxon>Eukaryota</taxon>
        <taxon>Sar</taxon>
        <taxon>Alveolata</taxon>
        <taxon>Dinophyceae</taxon>
        <taxon>Prorocentrales</taxon>
        <taxon>Prorocentraceae</taxon>
        <taxon>Prorocentrum</taxon>
    </lineage>
</organism>
<proteinExistence type="predicted"/>
<evidence type="ECO:0000313" key="4">
    <source>
        <dbReference type="Proteomes" id="UP001189429"/>
    </source>
</evidence>
<dbReference type="Proteomes" id="UP001189429">
    <property type="component" value="Unassembled WGS sequence"/>
</dbReference>
<dbReference type="EMBL" id="CAUYUJ010006025">
    <property type="protein sequence ID" value="CAK0815852.1"/>
    <property type="molecule type" value="Genomic_DNA"/>
</dbReference>
<accession>A0ABN9RCT5</accession>
<gene>
    <name evidence="3" type="ORF">PCOR1329_LOCUS19005</name>
</gene>
<comment type="caution">
    <text evidence="3">The sequence shown here is derived from an EMBL/GenBank/DDBJ whole genome shotgun (WGS) entry which is preliminary data.</text>
</comment>
<feature type="chain" id="PRO_5045039244" evidence="2">
    <location>
        <begin position="19"/>
        <end position="262"/>
    </location>
</feature>
<name>A0ABN9RCT5_9DINO</name>
<sequence>MLLRILGMMPLDVPCVLAGGGSHVRERCSFGLGPSVFSLPAPPRRRFPSSASVLPLGIVSARRLVWKTYSEVKNPDKPLLLEMYGKYRSESEKKAKEAENLATVLEPHSDAFVVASYETSENYLPPGDFKREKYASVTEWYWVPRQDVGSGKFVVKKLKKPKADAPIKTVLEFLKKQSGADLDISSLTAKFEELMISNGPPPPPSRVIDPELEDDEPEGQDSSQRAGGSERGATARGVAPGGWRHARGGYQGQRAVSWQGVL</sequence>
<protein>
    <submittedName>
        <fullName evidence="3">Uncharacterized protein</fullName>
    </submittedName>
</protein>
<keyword evidence="4" id="KW-1185">Reference proteome</keyword>
<keyword evidence="2" id="KW-0732">Signal</keyword>
<feature type="signal peptide" evidence="2">
    <location>
        <begin position="1"/>
        <end position="18"/>
    </location>
</feature>
<evidence type="ECO:0000256" key="1">
    <source>
        <dbReference type="SAM" id="MobiDB-lite"/>
    </source>
</evidence>
<feature type="compositionally biased region" description="Acidic residues" evidence="1">
    <location>
        <begin position="210"/>
        <end position="219"/>
    </location>
</feature>
<evidence type="ECO:0000313" key="3">
    <source>
        <dbReference type="EMBL" id="CAK0815852.1"/>
    </source>
</evidence>
<evidence type="ECO:0000256" key="2">
    <source>
        <dbReference type="SAM" id="SignalP"/>
    </source>
</evidence>